<evidence type="ECO:0000256" key="5">
    <source>
        <dbReference type="ARBA" id="ARBA00023239"/>
    </source>
</evidence>
<accession>A0A8C1VKT4</accession>
<evidence type="ECO:0000256" key="3">
    <source>
        <dbReference type="ARBA" id="ARBA00012910"/>
    </source>
</evidence>
<dbReference type="Proteomes" id="UP000694700">
    <property type="component" value="Unplaced"/>
</dbReference>
<evidence type="ECO:0000256" key="2">
    <source>
        <dbReference type="ARBA" id="ARBA00009405"/>
    </source>
</evidence>
<keyword evidence="4" id="KW-0479">Metal-binding</keyword>
<name>A0A8C1VKT4_CYPCA</name>
<dbReference type="GO" id="GO:0046872">
    <property type="term" value="F:metal ion binding"/>
    <property type="evidence" value="ECO:0007669"/>
    <property type="project" value="UniProtKB-KW"/>
</dbReference>
<evidence type="ECO:0000256" key="4">
    <source>
        <dbReference type="ARBA" id="ARBA00022723"/>
    </source>
</evidence>
<sequence>MVFPSSLFFNLQCSELPKLPLCVKIVEVGPRDGLQTEKDNGSLGPNLLTKHTNLIKCFPLKVEVGATEVAVLVSASEIFSRKNINFLSHISRYVSCALGCPYEGQVKPSQVTKVAKQLFDLGCYEVSLGDTVGVGTADSMAKMLSDLLTEVPVNALAVHSHCSAGERQCGDNGCFCLTPPRSRRLVLTSVAGLVGCLYAKGASGNVSTEDILYMKTLNRKINSKVSQATETIQPFSF</sequence>
<dbReference type="InterPro" id="IPR043594">
    <property type="entry name" value="HMGL"/>
</dbReference>
<dbReference type="GO" id="GO:0046951">
    <property type="term" value="P:ketone body biosynthetic process"/>
    <property type="evidence" value="ECO:0007669"/>
    <property type="project" value="TreeGrafter"/>
</dbReference>
<dbReference type="GO" id="GO:0004419">
    <property type="term" value="F:hydroxymethylglutaryl-CoA lyase activity"/>
    <property type="evidence" value="ECO:0007669"/>
    <property type="project" value="UniProtKB-EC"/>
</dbReference>
<comment type="similarity">
    <text evidence="2">Belongs to the HMG-CoA lyase family.</text>
</comment>
<proteinExistence type="inferred from homology"/>
<dbReference type="GO" id="GO:0006552">
    <property type="term" value="P:L-leucine catabolic process"/>
    <property type="evidence" value="ECO:0007669"/>
    <property type="project" value="TreeGrafter"/>
</dbReference>
<dbReference type="PANTHER" id="PTHR42738">
    <property type="entry name" value="HYDROXYMETHYLGLUTARYL-COA LYASE"/>
    <property type="match status" value="1"/>
</dbReference>
<dbReference type="Ensembl" id="ENSCCRT00015054569.1">
    <property type="protein sequence ID" value="ENSCCRP00015052804.1"/>
    <property type="gene ID" value="ENSCCRG00015021819.1"/>
</dbReference>
<reference evidence="8" key="1">
    <citation type="submission" date="2025-08" db="UniProtKB">
        <authorList>
            <consortium name="Ensembl"/>
        </authorList>
    </citation>
    <scope>IDENTIFICATION</scope>
</reference>
<keyword evidence="5" id="KW-0456">Lyase</keyword>
<feature type="domain" description="Pyruvate carboxyltransferase" evidence="7">
    <location>
        <begin position="93"/>
        <end position="214"/>
    </location>
</feature>
<dbReference type="EC" id="4.1.3.4" evidence="3"/>
<evidence type="ECO:0000256" key="1">
    <source>
        <dbReference type="ARBA" id="ARBA00005143"/>
    </source>
</evidence>
<dbReference type="Gene3D" id="3.20.20.70">
    <property type="entry name" value="Aldolase class I"/>
    <property type="match status" value="1"/>
</dbReference>
<dbReference type="SUPFAM" id="SSF51569">
    <property type="entry name" value="Aldolase"/>
    <property type="match status" value="1"/>
</dbReference>
<dbReference type="UniPathway" id="UPA00896">
    <property type="reaction ID" value="UER00863"/>
</dbReference>
<organism evidence="8 9">
    <name type="scientific">Cyprinus carpio</name>
    <name type="common">Common carp</name>
    <dbReference type="NCBI Taxonomy" id="7962"/>
    <lineage>
        <taxon>Eukaryota</taxon>
        <taxon>Metazoa</taxon>
        <taxon>Chordata</taxon>
        <taxon>Craniata</taxon>
        <taxon>Vertebrata</taxon>
        <taxon>Euteleostomi</taxon>
        <taxon>Actinopterygii</taxon>
        <taxon>Neopterygii</taxon>
        <taxon>Teleostei</taxon>
        <taxon>Ostariophysi</taxon>
        <taxon>Cypriniformes</taxon>
        <taxon>Cyprinidae</taxon>
        <taxon>Cyprininae</taxon>
        <taxon>Cyprinus</taxon>
    </lineage>
</organism>
<evidence type="ECO:0000259" key="7">
    <source>
        <dbReference type="Pfam" id="PF00682"/>
    </source>
</evidence>
<protein>
    <recommendedName>
        <fullName evidence="3">hydroxymethylglutaryl-CoA lyase</fullName>
        <ecNumber evidence="3">4.1.3.4</ecNumber>
    </recommendedName>
</protein>
<evidence type="ECO:0000313" key="9">
    <source>
        <dbReference type="Proteomes" id="UP000694700"/>
    </source>
</evidence>
<dbReference type="InterPro" id="IPR000891">
    <property type="entry name" value="PYR_CT"/>
</dbReference>
<evidence type="ECO:0000256" key="6">
    <source>
        <dbReference type="ARBA" id="ARBA00049877"/>
    </source>
</evidence>
<dbReference type="Pfam" id="PF00682">
    <property type="entry name" value="HMGL-like"/>
    <property type="match status" value="1"/>
</dbReference>
<dbReference type="AlphaFoldDB" id="A0A8C1VKT4"/>
<comment type="catalytic activity">
    <reaction evidence="6">
        <text>(3S)-3-hydroxy-3-methylglutaryl-CoA = acetoacetate + acetyl-CoA</text>
        <dbReference type="Rhea" id="RHEA:24404"/>
        <dbReference type="ChEBI" id="CHEBI:13705"/>
        <dbReference type="ChEBI" id="CHEBI:43074"/>
        <dbReference type="ChEBI" id="CHEBI:57288"/>
        <dbReference type="EC" id="4.1.3.4"/>
    </reaction>
</comment>
<comment type="pathway">
    <text evidence="1">Metabolic intermediate metabolism; (S)-3-hydroxy-3-methylglutaryl-CoA degradation; acetoacetate from (S)-3-hydroxy-3-methylglutaryl-CoA: step 1/1.</text>
</comment>
<dbReference type="InterPro" id="IPR013785">
    <property type="entry name" value="Aldolase_TIM"/>
</dbReference>
<dbReference type="PANTHER" id="PTHR42738:SF16">
    <property type="entry name" value="3-HYDROXY-3-METHYLGLUTARYL-COA LYASE, CYTOPLASMIC"/>
    <property type="match status" value="1"/>
</dbReference>
<evidence type="ECO:0000313" key="8">
    <source>
        <dbReference type="Ensembl" id="ENSCCRP00015052804.1"/>
    </source>
</evidence>